<evidence type="ECO:0000313" key="9">
    <source>
        <dbReference type="Proteomes" id="UP000192678"/>
    </source>
</evidence>
<comment type="similarity">
    <text evidence="2">Belongs to the SusD family.</text>
</comment>
<evidence type="ECO:0000256" key="5">
    <source>
        <dbReference type="ARBA" id="ARBA00023237"/>
    </source>
</evidence>
<dbReference type="InterPro" id="IPR033985">
    <property type="entry name" value="SusD-like_N"/>
</dbReference>
<dbReference type="EMBL" id="FWYB01000001">
    <property type="protein sequence ID" value="SMC57738.1"/>
    <property type="molecule type" value="Genomic_DNA"/>
</dbReference>
<feature type="domain" description="RagB/SusD" evidence="6">
    <location>
        <begin position="367"/>
        <end position="495"/>
    </location>
</feature>
<keyword evidence="5" id="KW-0998">Cell outer membrane</keyword>
<proteinExistence type="inferred from homology"/>
<evidence type="ECO:0000256" key="2">
    <source>
        <dbReference type="ARBA" id="ARBA00006275"/>
    </source>
</evidence>
<dbReference type="InterPro" id="IPR012944">
    <property type="entry name" value="SusD_RagB_dom"/>
</dbReference>
<dbReference type="Gene3D" id="1.25.40.390">
    <property type="match status" value="1"/>
</dbReference>
<evidence type="ECO:0000256" key="3">
    <source>
        <dbReference type="ARBA" id="ARBA00022729"/>
    </source>
</evidence>
<dbReference type="InterPro" id="IPR011990">
    <property type="entry name" value="TPR-like_helical_dom_sf"/>
</dbReference>
<dbReference type="SUPFAM" id="SSF48452">
    <property type="entry name" value="TPR-like"/>
    <property type="match status" value="1"/>
</dbReference>
<dbReference type="GO" id="GO:0009279">
    <property type="term" value="C:cell outer membrane"/>
    <property type="evidence" value="ECO:0007669"/>
    <property type="project" value="UniProtKB-SubCell"/>
</dbReference>
<dbReference type="PROSITE" id="PS51257">
    <property type="entry name" value="PROKAR_LIPOPROTEIN"/>
    <property type="match status" value="1"/>
</dbReference>
<accession>A0A1W2ABV7</accession>
<sequence length="495" mass="55278">MEKNRFFLGKLFYSCIVGLLLLGSGCKDALQEEVFSFLSTENFYKTPADAEAAVVAAYAPFVSTDYYRYGYYNLTLLADDQVTIGRNPQFQAIDNFDIPADHPFVRGTWQQMYSCINRSNTGLARIPGIAMNEELKNELLAECYFIRAFNYFNLVRLFGAVPLTTDEINSADKVNSPKASVQQVYKQITDDLLKAESALPVTRAGVKVGRATKGAAKTLLADVYLTMENWAGAASKAKEVIDLNSNVLLDNFNSVFSVSNENNKEIIFSIQFDGVNIGNSLASYAHAGGTDNPNTGNGVQVWSVDQKSDMWLNWNLNDSRRTFSVYDKFINRAGNEISVYNTSRPFPAFGKYNAPNEVSGINCPFNPIVYRYADVLLIYAEALSQENGGPNAAALEALNQVKRRAYKRNINVISDIDYPAGSDKEAFRKLVLLERSYEFVVENRRIFDLMRTRQFPQIIKQLGKPTNPTATLFPIPLAEIETNKALSPADQNLGY</sequence>
<comment type="subcellular location">
    <subcellularLocation>
        <location evidence="1">Cell outer membrane</location>
    </subcellularLocation>
</comment>
<dbReference type="OrthoDB" id="5694214at2"/>
<evidence type="ECO:0000259" key="7">
    <source>
        <dbReference type="Pfam" id="PF14322"/>
    </source>
</evidence>
<reference evidence="8 9" key="1">
    <citation type="submission" date="2017-04" db="EMBL/GenBank/DDBJ databases">
        <authorList>
            <person name="Afonso C.L."/>
            <person name="Miller P.J."/>
            <person name="Scott M.A."/>
            <person name="Spackman E."/>
            <person name="Goraichik I."/>
            <person name="Dimitrov K.M."/>
            <person name="Suarez D.L."/>
            <person name="Swayne D.E."/>
        </authorList>
    </citation>
    <scope>NUCLEOTIDE SEQUENCE [LARGE SCALE GENOMIC DNA]</scope>
    <source>
        <strain evidence="8 9">DSM 19625</strain>
    </source>
</reference>
<evidence type="ECO:0000313" key="8">
    <source>
        <dbReference type="EMBL" id="SMC57738.1"/>
    </source>
</evidence>
<dbReference type="CDD" id="cd08977">
    <property type="entry name" value="SusD"/>
    <property type="match status" value="1"/>
</dbReference>
<keyword evidence="4" id="KW-0472">Membrane</keyword>
<gene>
    <name evidence="8" type="ORF">SAMN04488101_101386</name>
</gene>
<dbReference type="STRING" id="475255.SAMN04488101_101386"/>
<dbReference type="Proteomes" id="UP000192678">
    <property type="component" value="Unassembled WGS sequence"/>
</dbReference>
<organism evidence="8 9">
    <name type="scientific">Pedobacter nyackensis</name>
    <dbReference type="NCBI Taxonomy" id="475255"/>
    <lineage>
        <taxon>Bacteria</taxon>
        <taxon>Pseudomonadati</taxon>
        <taxon>Bacteroidota</taxon>
        <taxon>Sphingobacteriia</taxon>
        <taxon>Sphingobacteriales</taxon>
        <taxon>Sphingobacteriaceae</taxon>
        <taxon>Pedobacter</taxon>
    </lineage>
</organism>
<protein>
    <submittedName>
        <fullName evidence="8">SusD family protein</fullName>
    </submittedName>
</protein>
<keyword evidence="9" id="KW-1185">Reference proteome</keyword>
<evidence type="ECO:0000259" key="6">
    <source>
        <dbReference type="Pfam" id="PF07980"/>
    </source>
</evidence>
<keyword evidence="3" id="KW-0732">Signal</keyword>
<dbReference type="Pfam" id="PF14322">
    <property type="entry name" value="SusD-like_3"/>
    <property type="match status" value="1"/>
</dbReference>
<dbReference type="Pfam" id="PF07980">
    <property type="entry name" value="SusD_RagB"/>
    <property type="match status" value="1"/>
</dbReference>
<evidence type="ECO:0000256" key="4">
    <source>
        <dbReference type="ARBA" id="ARBA00023136"/>
    </source>
</evidence>
<name>A0A1W2ABV7_9SPHI</name>
<dbReference type="RefSeq" id="WP_084286963.1">
    <property type="nucleotide sequence ID" value="NZ_FWYB01000001.1"/>
</dbReference>
<dbReference type="AlphaFoldDB" id="A0A1W2ABV7"/>
<feature type="domain" description="SusD-like N-terminal" evidence="7">
    <location>
        <begin position="107"/>
        <end position="225"/>
    </location>
</feature>
<evidence type="ECO:0000256" key="1">
    <source>
        <dbReference type="ARBA" id="ARBA00004442"/>
    </source>
</evidence>